<dbReference type="PANTHER" id="PTHR12499:SF0">
    <property type="entry name" value="OPTIC ATROPHY 3 PROTEIN"/>
    <property type="match status" value="1"/>
</dbReference>
<accession>F0XHD5</accession>
<dbReference type="AlphaFoldDB" id="F0XHD5"/>
<organism evidence="6">
    <name type="scientific">Grosmannia clavigera (strain kw1407 / UAMH 11150)</name>
    <name type="common">Blue stain fungus</name>
    <name type="synonym">Graphiocladiella clavigera</name>
    <dbReference type="NCBI Taxonomy" id="655863"/>
    <lineage>
        <taxon>Eukaryota</taxon>
        <taxon>Fungi</taxon>
        <taxon>Dikarya</taxon>
        <taxon>Ascomycota</taxon>
        <taxon>Pezizomycotina</taxon>
        <taxon>Sordariomycetes</taxon>
        <taxon>Sordariomycetidae</taxon>
        <taxon>Ophiostomatales</taxon>
        <taxon>Ophiostomataceae</taxon>
        <taxon>Leptographium</taxon>
    </lineage>
</organism>
<comment type="similarity">
    <text evidence="1">Belongs to the OPA3 family.</text>
</comment>
<dbReference type="Pfam" id="PF07047">
    <property type="entry name" value="OPA3"/>
    <property type="match status" value="1"/>
</dbReference>
<gene>
    <name evidence="5" type="ORF">CMQ_3165</name>
</gene>
<evidence type="ECO:0000256" key="2">
    <source>
        <dbReference type="ARBA" id="ARBA00023054"/>
    </source>
</evidence>
<evidence type="ECO:0000313" key="5">
    <source>
        <dbReference type="EMBL" id="EFX03236.1"/>
    </source>
</evidence>
<feature type="transmembrane region" description="Helical" evidence="4">
    <location>
        <begin position="169"/>
        <end position="189"/>
    </location>
</feature>
<feature type="region of interest" description="Disordered" evidence="3">
    <location>
        <begin position="68"/>
        <end position="104"/>
    </location>
</feature>
<proteinExistence type="inferred from homology"/>
<dbReference type="InParanoid" id="F0XHD5"/>
<evidence type="ECO:0000256" key="1">
    <source>
        <dbReference type="ARBA" id="ARBA00007584"/>
    </source>
</evidence>
<evidence type="ECO:0000256" key="3">
    <source>
        <dbReference type="SAM" id="MobiDB-lite"/>
    </source>
</evidence>
<keyword evidence="4" id="KW-1133">Transmembrane helix</keyword>
<keyword evidence="4" id="KW-0812">Transmembrane</keyword>
<reference evidence="5 6" key="1">
    <citation type="journal article" date="2011" name="Proc. Natl. Acad. Sci. U.S.A.">
        <title>Genome and transcriptome analyses of the mountain pine beetle-fungal symbiont Grosmannia clavigera, a lodgepole pine pathogen.</title>
        <authorList>
            <person name="DiGuistini S."/>
            <person name="Wang Y."/>
            <person name="Liao N.Y."/>
            <person name="Taylor G."/>
            <person name="Tanguay P."/>
            <person name="Feau N."/>
            <person name="Henrissat B."/>
            <person name="Chan S.K."/>
            <person name="Hesse-Orce U."/>
            <person name="Alamouti S.M."/>
            <person name="Tsui C.K.M."/>
            <person name="Docking R.T."/>
            <person name="Levasseur A."/>
            <person name="Haridas S."/>
            <person name="Robertson G."/>
            <person name="Birol I."/>
            <person name="Holt R.A."/>
            <person name="Marra M.A."/>
            <person name="Hamelin R.C."/>
            <person name="Hirst M."/>
            <person name="Jones S.J.M."/>
            <person name="Bohlmann J."/>
            <person name="Breuil C."/>
        </authorList>
    </citation>
    <scope>NUCLEOTIDE SEQUENCE [LARGE SCALE GENOMIC DNA]</scope>
    <source>
        <strain evidence="6">kw1407 / UAMH 11150</strain>
    </source>
</reference>
<dbReference type="InterPro" id="IPR010754">
    <property type="entry name" value="OPA3-like"/>
</dbReference>
<evidence type="ECO:0000313" key="6">
    <source>
        <dbReference type="Proteomes" id="UP000007796"/>
    </source>
</evidence>
<evidence type="ECO:0000256" key="4">
    <source>
        <dbReference type="SAM" id="Phobius"/>
    </source>
</evidence>
<feature type="region of interest" description="Disordered" evidence="3">
    <location>
        <begin position="248"/>
        <end position="284"/>
    </location>
</feature>
<dbReference type="GeneID" id="25976235"/>
<dbReference type="HOGENOM" id="CLU_074707_2_0_1"/>
<feature type="compositionally biased region" description="Low complexity" evidence="3">
    <location>
        <begin position="274"/>
        <end position="284"/>
    </location>
</feature>
<keyword evidence="4" id="KW-0472">Membrane</keyword>
<dbReference type="GO" id="GO:0019216">
    <property type="term" value="P:regulation of lipid metabolic process"/>
    <property type="evidence" value="ECO:0007669"/>
    <property type="project" value="TreeGrafter"/>
</dbReference>
<dbReference type="RefSeq" id="XP_014172718.1">
    <property type="nucleotide sequence ID" value="XM_014317243.1"/>
</dbReference>
<dbReference type="EMBL" id="GL629769">
    <property type="protein sequence ID" value="EFX03236.1"/>
    <property type="molecule type" value="Genomic_DNA"/>
</dbReference>
<dbReference type="Proteomes" id="UP000007796">
    <property type="component" value="Unassembled WGS sequence"/>
</dbReference>
<sequence>MVPLPLFKLAALFVRHISKYGANQIKIQAHEHQRFRRQAARYGQAIHQLNMRLNVAVLRNYDAEKRAREKAEAAEAPTVKTKEQAEREERLKQKEAADRAKYGTTAKEAHPATVIMRTSDASIPAASAAAATATSSTSSSADSTRGPTHFTSVWKRKFRALPEAKAVDLFADVVGAAFILVIASALVLYEYYRSASKPDANLANLERIKDLNGQLTELRAAEDEHVPAEKLHESRILAMEAALRSYRDPKTKQPLLAPAPPPEEDKADLKDTVAEQAAQSAVVA</sequence>
<dbReference type="PANTHER" id="PTHR12499">
    <property type="entry name" value="OPTIC ATROPHY 3 PROTEIN OPA3"/>
    <property type="match status" value="1"/>
</dbReference>
<dbReference type="GO" id="GO:0005739">
    <property type="term" value="C:mitochondrion"/>
    <property type="evidence" value="ECO:0007669"/>
    <property type="project" value="TreeGrafter"/>
</dbReference>
<feature type="compositionally biased region" description="Basic and acidic residues" evidence="3">
    <location>
        <begin position="80"/>
        <end position="101"/>
    </location>
</feature>
<keyword evidence="2" id="KW-0175">Coiled coil</keyword>
<feature type="compositionally biased region" description="Basic and acidic residues" evidence="3">
    <location>
        <begin position="263"/>
        <end position="273"/>
    </location>
</feature>
<dbReference type="eggNOG" id="KOG3335">
    <property type="taxonomic scope" value="Eukaryota"/>
</dbReference>
<name>F0XHD5_GROCL</name>
<protein>
    <submittedName>
        <fullName evidence="5">Opa3 domain containing protein</fullName>
    </submittedName>
</protein>
<keyword evidence="6" id="KW-1185">Reference proteome</keyword>
<dbReference type="OrthoDB" id="2129069at2759"/>